<name>A0A074ZS33_OPIVI</name>
<proteinExistence type="predicted"/>
<feature type="non-terminal residue" evidence="1">
    <location>
        <position position="65"/>
    </location>
</feature>
<protein>
    <submittedName>
        <fullName evidence="1">Uncharacterized protein</fullName>
    </submittedName>
</protein>
<keyword evidence="2" id="KW-1185">Reference proteome</keyword>
<dbReference type="AlphaFoldDB" id="A0A074ZS33"/>
<evidence type="ECO:0000313" key="2">
    <source>
        <dbReference type="Proteomes" id="UP000054324"/>
    </source>
</evidence>
<dbReference type="KEGG" id="ovi:T265_16284"/>
<gene>
    <name evidence="1" type="ORF">T265_16284</name>
</gene>
<sequence>CHSSPLCQNLIHQMLPLQMFLEFQVNYLPRLLHPQMSSWNGTHLEMMVDEHLRFTLWRSVLKTTL</sequence>
<reference evidence="1 2" key="1">
    <citation type="submission" date="2013-11" db="EMBL/GenBank/DDBJ databases">
        <title>Opisthorchis viverrini - life in the bile duct.</title>
        <authorList>
            <person name="Young N.D."/>
            <person name="Nagarajan N."/>
            <person name="Lin S.J."/>
            <person name="Korhonen P.K."/>
            <person name="Jex A.R."/>
            <person name="Hall R.S."/>
            <person name="Safavi-Hemami H."/>
            <person name="Kaewkong W."/>
            <person name="Bertrand D."/>
            <person name="Gao S."/>
            <person name="Seet Q."/>
            <person name="Wongkham S."/>
            <person name="Teh B.T."/>
            <person name="Wongkham C."/>
            <person name="Intapan P.M."/>
            <person name="Maleewong W."/>
            <person name="Yang X."/>
            <person name="Hu M."/>
            <person name="Wang Z."/>
            <person name="Hofmann A."/>
            <person name="Sternberg P.W."/>
            <person name="Tan P."/>
            <person name="Wang J."/>
            <person name="Gasser R.B."/>
        </authorList>
    </citation>
    <scope>NUCLEOTIDE SEQUENCE [LARGE SCALE GENOMIC DNA]</scope>
</reference>
<dbReference type="Proteomes" id="UP000054324">
    <property type="component" value="Unassembled WGS sequence"/>
</dbReference>
<accession>A0A074ZS33</accession>
<dbReference type="EMBL" id="KL610494">
    <property type="protein sequence ID" value="KER18114.1"/>
    <property type="molecule type" value="Genomic_DNA"/>
</dbReference>
<dbReference type="GeneID" id="20330449"/>
<evidence type="ECO:0000313" key="1">
    <source>
        <dbReference type="EMBL" id="KER18114.1"/>
    </source>
</evidence>
<organism evidence="1 2">
    <name type="scientific">Opisthorchis viverrini</name>
    <name type="common">Southeast Asian liver fluke</name>
    <dbReference type="NCBI Taxonomy" id="6198"/>
    <lineage>
        <taxon>Eukaryota</taxon>
        <taxon>Metazoa</taxon>
        <taxon>Spiralia</taxon>
        <taxon>Lophotrochozoa</taxon>
        <taxon>Platyhelminthes</taxon>
        <taxon>Trematoda</taxon>
        <taxon>Digenea</taxon>
        <taxon>Opisthorchiida</taxon>
        <taxon>Opisthorchiata</taxon>
        <taxon>Opisthorchiidae</taxon>
        <taxon>Opisthorchis</taxon>
    </lineage>
</organism>
<dbReference type="CTD" id="20330449"/>
<feature type="non-terminal residue" evidence="1">
    <location>
        <position position="1"/>
    </location>
</feature>
<dbReference type="RefSeq" id="XP_009178139.1">
    <property type="nucleotide sequence ID" value="XM_009179875.1"/>
</dbReference>